<feature type="chain" id="PRO_5016954364" evidence="1">
    <location>
        <begin position="20"/>
        <end position="331"/>
    </location>
</feature>
<dbReference type="Proteomes" id="UP000254601">
    <property type="component" value="Unassembled WGS sequence"/>
</dbReference>
<reference evidence="2 3" key="1">
    <citation type="submission" date="2018-06" db="EMBL/GenBank/DDBJ databases">
        <authorList>
            <consortium name="Pathogen Informatics"/>
            <person name="Doyle S."/>
        </authorList>
    </citation>
    <scope>NUCLEOTIDE SEQUENCE [LARGE SCALE GENOMIC DNA]</scope>
    <source>
        <strain evidence="2 3">NCTC13337</strain>
    </source>
</reference>
<name>A0A380MZM0_9GAMM</name>
<dbReference type="Pfam" id="PF16868">
    <property type="entry name" value="NMT1_3"/>
    <property type="match status" value="1"/>
</dbReference>
<keyword evidence="3" id="KW-1185">Reference proteome</keyword>
<dbReference type="RefSeq" id="WP_072576782.1">
    <property type="nucleotide sequence ID" value="NZ_LWHB01000100.1"/>
</dbReference>
<dbReference type="EMBL" id="UHIC01000001">
    <property type="protein sequence ID" value="SUO97131.1"/>
    <property type="molecule type" value="Genomic_DNA"/>
</dbReference>
<dbReference type="AlphaFoldDB" id="A0A380MZM0"/>
<dbReference type="NCBIfam" id="TIGR02122">
    <property type="entry name" value="TRAP_TAXI"/>
    <property type="match status" value="1"/>
</dbReference>
<sequence length="331" mass="36233">MIKKGLLVFITSCCAVVMAESKQEAKYYSLATGYYNGLYYYTGTQLSALLNNAGGLPCGEGGSCGVNGLVLKNYSSTGSMDNLAQLCAGEVDFALVQSNLVYMAYKGIGPFETKACPQIRAIASLYPELLQIAVHKDSNIHYLTDLKNKKVAVGAMNSGTFDGMKEILNAAGINSTEIQFSHGSLKASAEAFSHHQVDAFAFFAGIPTPVFQILDKKAELKFLSITGNGVESLLAKSPYYRQAVIDQKIYSEISTTTPTVSVNALLVTTEKADKAFIYQFTSRLWDINNQPYWFTKRLLIDSFQLENSLDGIGIPLHDGAKKYYNEIGKRF</sequence>
<protein>
    <submittedName>
        <fullName evidence="2">ABC-type taurine transport system, periplasmic component</fullName>
    </submittedName>
</protein>
<organism evidence="2 3">
    <name type="scientific">Suttonella ornithocola</name>
    <dbReference type="NCBI Taxonomy" id="279832"/>
    <lineage>
        <taxon>Bacteria</taxon>
        <taxon>Pseudomonadati</taxon>
        <taxon>Pseudomonadota</taxon>
        <taxon>Gammaproteobacteria</taxon>
        <taxon>Cardiobacteriales</taxon>
        <taxon>Cardiobacteriaceae</taxon>
        <taxon>Suttonella</taxon>
    </lineage>
</organism>
<dbReference type="InterPro" id="IPR011852">
    <property type="entry name" value="TRAP_TAXI"/>
</dbReference>
<dbReference type="SUPFAM" id="SSF53850">
    <property type="entry name" value="Periplasmic binding protein-like II"/>
    <property type="match status" value="1"/>
</dbReference>
<feature type="signal peptide" evidence="1">
    <location>
        <begin position="1"/>
        <end position="19"/>
    </location>
</feature>
<proteinExistence type="predicted"/>
<dbReference type="PANTHER" id="PTHR42941">
    <property type="entry name" value="SLL1037 PROTEIN"/>
    <property type="match status" value="1"/>
</dbReference>
<evidence type="ECO:0000313" key="3">
    <source>
        <dbReference type="Proteomes" id="UP000254601"/>
    </source>
</evidence>
<dbReference type="CDD" id="cd13520">
    <property type="entry name" value="PBP2_TAXI_TRAP"/>
    <property type="match status" value="1"/>
</dbReference>
<evidence type="ECO:0000313" key="2">
    <source>
        <dbReference type="EMBL" id="SUO97131.1"/>
    </source>
</evidence>
<keyword evidence="1" id="KW-0732">Signal</keyword>
<dbReference type="PANTHER" id="PTHR42941:SF1">
    <property type="entry name" value="SLL1037 PROTEIN"/>
    <property type="match status" value="1"/>
</dbReference>
<gene>
    <name evidence="2" type="ORF">NCTC13337_02186</name>
</gene>
<evidence type="ECO:0000256" key="1">
    <source>
        <dbReference type="SAM" id="SignalP"/>
    </source>
</evidence>
<dbReference type="Gene3D" id="3.40.190.10">
    <property type="entry name" value="Periplasmic binding protein-like II"/>
    <property type="match status" value="2"/>
</dbReference>
<accession>A0A380MZM0</accession>
<dbReference type="OrthoDB" id="9780180at2"/>